<dbReference type="OrthoDB" id="4961408at2759"/>
<dbReference type="OMA" id="NTHWIPE"/>
<dbReference type="InterPro" id="IPR008906">
    <property type="entry name" value="HATC_C_dom"/>
</dbReference>
<dbReference type="AlphaFoldDB" id="A0A1U7LL64"/>
<feature type="compositionally biased region" description="Low complexity" evidence="1">
    <location>
        <begin position="323"/>
        <end position="336"/>
    </location>
</feature>
<feature type="region of interest" description="Disordered" evidence="1">
    <location>
        <begin position="313"/>
        <end position="336"/>
    </location>
</feature>
<reference evidence="3 4" key="1">
    <citation type="submission" date="2016-04" db="EMBL/GenBank/DDBJ databases">
        <title>Evolutionary innovation and constraint leading to complex multicellularity in the Ascomycota.</title>
        <authorList>
            <person name="Cisse O."/>
            <person name="Nguyen A."/>
            <person name="Hewitt D.A."/>
            <person name="Jedd G."/>
            <person name="Stajich J.E."/>
        </authorList>
    </citation>
    <scope>NUCLEOTIDE SEQUENCE [LARGE SCALE GENOMIC DNA]</scope>
    <source>
        <strain evidence="3 4">DAH-3</strain>
    </source>
</reference>
<dbReference type="EMBL" id="LXFE01002001">
    <property type="protein sequence ID" value="OLL23282.1"/>
    <property type="molecule type" value="Genomic_DNA"/>
</dbReference>
<dbReference type="Proteomes" id="UP000186594">
    <property type="component" value="Unassembled WGS sequence"/>
</dbReference>
<sequence>MISWALKPEIMQAIKDTIDEEPDLANDFLSTMNWKMLSSICEFLEPFLHTTKACESSDHCINRVIPALEYLLQHFENYRVKWAGDVILINCIEAGWNKLNEYYTKTDDSPAYAAAVVLDPRWKWAYFERRWKDRPEWIIHSKEQVRQFWNTNYEVSTTTPAITQAILQQQQSGPSTNQFNLWMDSQMDDLTTSEESEYDVYCSEALLRTNAVPPGHQGPLLWWLDQAQRRRFPSLSTMAIDILSAPAMEASTERLFSSAQRDFTDRRNRLLAATGEMLQCIKSWDNCPIINGKQPDIPIAMHVQPLQNQRDIRDFPQHPSYTPLSSLGPDDSLSAI</sequence>
<dbReference type="InterPro" id="IPR012337">
    <property type="entry name" value="RNaseH-like_sf"/>
</dbReference>
<feature type="domain" description="HAT C-terminal dimerisation" evidence="2">
    <location>
        <begin position="197"/>
        <end position="284"/>
    </location>
</feature>
<evidence type="ECO:0000256" key="1">
    <source>
        <dbReference type="SAM" id="MobiDB-lite"/>
    </source>
</evidence>
<protein>
    <submittedName>
        <fullName evidence="3">Zinc finger BED domain-containing protein 4</fullName>
    </submittedName>
</protein>
<dbReference type="GO" id="GO:0046983">
    <property type="term" value="F:protein dimerization activity"/>
    <property type="evidence" value="ECO:0007669"/>
    <property type="project" value="InterPro"/>
</dbReference>
<dbReference type="PANTHER" id="PTHR23272">
    <property type="entry name" value="BED FINGER-RELATED"/>
    <property type="match status" value="1"/>
</dbReference>
<evidence type="ECO:0000313" key="4">
    <source>
        <dbReference type="Proteomes" id="UP000186594"/>
    </source>
</evidence>
<name>A0A1U7LL64_NEOID</name>
<dbReference type="Pfam" id="PF05699">
    <property type="entry name" value="Dimer_Tnp_hAT"/>
    <property type="match status" value="1"/>
</dbReference>
<dbReference type="SUPFAM" id="SSF53098">
    <property type="entry name" value="Ribonuclease H-like"/>
    <property type="match status" value="1"/>
</dbReference>
<evidence type="ECO:0000259" key="2">
    <source>
        <dbReference type="Pfam" id="PF05699"/>
    </source>
</evidence>
<proteinExistence type="predicted"/>
<dbReference type="STRING" id="1198029.A0A1U7LL64"/>
<dbReference type="PANTHER" id="PTHR23272:SF104">
    <property type="entry name" value="HAT FAMILY DIMERISATION DOMAIN CONTAINING PROTEIN, EXPRESSED"/>
    <property type="match status" value="1"/>
</dbReference>
<organism evidence="3 4">
    <name type="scientific">Neolecta irregularis (strain DAH-3)</name>
    <dbReference type="NCBI Taxonomy" id="1198029"/>
    <lineage>
        <taxon>Eukaryota</taxon>
        <taxon>Fungi</taxon>
        <taxon>Dikarya</taxon>
        <taxon>Ascomycota</taxon>
        <taxon>Taphrinomycotina</taxon>
        <taxon>Neolectales</taxon>
        <taxon>Neolectaceae</taxon>
        <taxon>Neolecta</taxon>
    </lineage>
</organism>
<evidence type="ECO:0000313" key="3">
    <source>
        <dbReference type="EMBL" id="OLL23282.1"/>
    </source>
</evidence>
<gene>
    <name evidence="3" type="ORF">NEOLI_005373</name>
</gene>
<accession>A0A1U7LL64</accession>
<keyword evidence="4" id="KW-1185">Reference proteome</keyword>
<comment type="caution">
    <text evidence="3">The sequence shown here is derived from an EMBL/GenBank/DDBJ whole genome shotgun (WGS) entry which is preliminary data.</text>
</comment>